<dbReference type="Proteomes" id="UP000651085">
    <property type="component" value="Unassembled WGS sequence"/>
</dbReference>
<protein>
    <submittedName>
        <fullName evidence="1">CotH kinase family protein</fullName>
    </submittedName>
</protein>
<name>A0A926F285_9BACT</name>
<sequence length="200" mass="23746">MPVNIKDPDEEVLVAKQFDYIRNYLNQVERTLYADNFSLDGHSYTDYIDVNSFIDWWFVHELTLNGEPRWPKSSYMYKGRNGKLFAGPVWDFDWGTFIPDCFSYCINGAIWYNRLFDDPTFVNTVKKKWTETKTLFENVVQEIDNTEVKIRNSDNINIQMWPIDQNTNGDESMEFTEAVDRLRQSYLDRISWLNSAINNL</sequence>
<accession>A0A926F285</accession>
<comment type="caution">
    <text evidence="1">The sequence shown here is derived from an EMBL/GenBank/DDBJ whole genome shotgun (WGS) entry which is preliminary data.</text>
</comment>
<keyword evidence="1" id="KW-0418">Kinase</keyword>
<dbReference type="EMBL" id="JACRTF010000001">
    <property type="protein sequence ID" value="MBC8592763.1"/>
    <property type="molecule type" value="Genomic_DNA"/>
</dbReference>
<reference evidence="1" key="1">
    <citation type="submission" date="2020-08" db="EMBL/GenBank/DDBJ databases">
        <title>Genome public.</title>
        <authorList>
            <person name="Liu C."/>
            <person name="Sun Q."/>
        </authorList>
    </citation>
    <scope>NUCLEOTIDE SEQUENCE</scope>
    <source>
        <strain evidence="1">N12</strain>
    </source>
</reference>
<evidence type="ECO:0000313" key="2">
    <source>
        <dbReference type="Proteomes" id="UP000651085"/>
    </source>
</evidence>
<organism evidence="1 2">
    <name type="scientific">Jilunia laotingensis</name>
    <dbReference type="NCBI Taxonomy" id="2763675"/>
    <lineage>
        <taxon>Bacteria</taxon>
        <taxon>Pseudomonadati</taxon>
        <taxon>Bacteroidota</taxon>
        <taxon>Bacteroidia</taxon>
        <taxon>Bacteroidales</taxon>
        <taxon>Bacteroidaceae</taxon>
        <taxon>Jilunia</taxon>
    </lineage>
</organism>
<keyword evidence="2" id="KW-1185">Reference proteome</keyword>
<keyword evidence="1" id="KW-0808">Transferase</keyword>
<proteinExistence type="predicted"/>
<evidence type="ECO:0000313" key="1">
    <source>
        <dbReference type="EMBL" id="MBC8592763.1"/>
    </source>
</evidence>
<dbReference type="InterPro" id="IPR014867">
    <property type="entry name" value="Spore_coat_CotH_CotH2/3/7"/>
</dbReference>
<dbReference type="AlphaFoldDB" id="A0A926F285"/>
<dbReference type="RefSeq" id="WP_262433935.1">
    <property type="nucleotide sequence ID" value="NZ_JACRTF010000001.1"/>
</dbReference>
<dbReference type="Pfam" id="PF08757">
    <property type="entry name" value="CotH"/>
    <property type="match status" value="1"/>
</dbReference>
<gene>
    <name evidence="1" type="ORF">H8744_05760</name>
</gene>
<dbReference type="GO" id="GO:0016301">
    <property type="term" value="F:kinase activity"/>
    <property type="evidence" value="ECO:0007669"/>
    <property type="project" value="UniProtKB-KW"/>
</dbReference>